<keyword evidence="2" id="KW-0472">Membrane</keyword>
<dbReference type="AlphaFoldDB" id="A0A7M7KX02"/>
<protein>
    <submittedName>
        <fullName evidence="3">Uncharacterized protein</fullName>
    </submittedName>
</protein>
<feature type="compositionally biased region" description="Basic residues" evidence="1">
    <location>
        <begin position="926"/>
        <end position="944"/>
    </location>
</feature>
<feature type="transmembrane region" description="Helical" evidence="2">
    <location>
        <begin position="79"/>
        <end position="101"/>
    </location>
</feature>
<evidence type="ECO:0000256" key="2">
    <source>
        <dbReference type="SAM" id="Phobius"/>
    </source>
</evidence>
<name>A0A7M7KX02_VARDE</name>
<keyword evidence="2" id="KW-1133">Transmembrane helix</keyword>
<organism evidence="3 4">
    <name type="scientific">Varroa destructor</name>
    <name type="common">Honeybee mite</name>
    <dbReference type="NCBI Taxonomy" id="109461"/>
    <lineage>
        <taxon>Eukaryota</taxon>
        <taxon>Metazoa</taxon>
        <taxon>Ecdysozoa</taxon>
        <taxon>Arthropoda</taxon>
        <taxon>Chelicerata</taxon>
        <taxon>Arachnida</taxon>
        <taxon>Acari</taxon>
        <taxon>Parasitiformes</taxon>
        <taxon>Mesostigmata</taxon>
        <taxon>Gamasina</taxon>
        <taxon>Dermanyssoidea</taxon>
        <taxon>Varroidae</taxon>
        <taxon>Varroa</taxon>
    </lineage>
</organism>
<feature type="region of interest" description="Disordered" evidence="1">
    <location>
        <begin position="110"/>
        <end position="326"/>
    </location>
</feature>
<feature type="compositionally biased region" description="Low complexity" evidence="1">
    <location>
        <begin position="296"/>
        <end position="321"/>
    </location>
</feature>
<feature type="compositionally biased region" description="Polar residues" evidence="1">
    <location>
        <begin position="755"/>
        <end position="782"/>
    </location>
</feature>
<dbReference type="RefSeq" id="XP_022666994.1">
    <property type="nucleotide sequence ID" value="XM_022811259.1"/>
</dbReference>
<feature type="compositionally biased region" description="Polar residues" evidence="1">
    <location>
        <begin position="590"/>
        <end position="614"/>
    </location>
</feature>
<feature type="region of interest" description="Disordered" evidence="1">
    <location>
        <begin position="356"/>
        <end position="398"/>
    </location>
</feature>
<dbReference type="KEGG" id="vde:111252799"/>
<dbReference type="GeneID" id="111252799"/>
<dbReference type="EnsemblMetazoa" id="XM_022811259">
    <property type="protein sequence ID" value="XP_022666994"/>
    <property type="gene ID" value="LOC111252799"/>
</dbReference>
<evidence type="ECO:0000313" key="3">
    <source>
        <dbReference type="EnsemblMetazoa" id="XP_022666994"/>
    </source>
</evidence>
<evidence type="ECO:0000313" key="4">
    <source>
        <dbReference type="Proteomes" id="UP000594260"/>
    </source>
</evidence>
<feature type="region of interest" description="Disordered" evidence="1">
    <location>
        <begin position="910"/>
        <end position="976"/>
    </location>
</feature>
<evidence type="ECO:0000256" key="1">
    <source>
        <dbReference type="SAM" id="MobiDB-lite"/>
    </source>
</evidence>
<dbReference type="InParanoid" id="A0A7M7KX02"/>
<feature type="compositionally biased region" description="Basic and acidic residues" evidence="1">
    <location>
        <begin position="225"/>
        <end position="242"/>
    </location>
</feature>
<proteinExistence type="predicted"/>
<keyword evidence="2" id="KW-0812">Transmembrane</keyword>
<feature type="region of interest" description="Disordered" evidence="1">
    <location>
        <begin position="590"/>
        <end position="831"/>
    </location>
</feature>
<feature type="compositionally biased region" description="Polar residues" evidence="1">
    <location>
        <begin position="680"/>
        <end position="700"/>
    </location>
</feature>
<reference evidence="3" key="1">
    <citation type="submission" date="2021-01" db="UniProtKB">
        <authorList>
            <consortium name="EnsemblMetazoa"/>
        </authorList>
    </citation>
    <scope>IDENTIFICATION</scope>
</reference>
<accession>A0A7M7KX02</accession>
<keyword evidence="4" id="KW-1185">Reference proteome</keyword>
<feature type="compositionally biased region" description="Acidic residues" evidence="1">
    <location>
        <begin position="646"/>
        <end position="661"/>
    </location>
</feature>
<dbReference type="Proteomes" id="UP000594260">
    <property type="component" value="Unplaced"/>
</dbReference>
<feature type="compositionally biased region" description="Polar residues" evidence="1">
    <location>
        <begin position="269"/>
        <end position="287"/>
    </location>
</feature>
<feature type="compositionally biased region" description="Basic and acidic residues" evidence="1">
    <location>
        <begin position="163"/>
        <end position="173"/>
    </location>
</feature>
<dbReference type="OrthoDB" id="6435049at2759"/>
<sequence>MHSAYRPNYRHYEHYDRRVYGRPHYGLNPPPRAASIHVASSVHSFSRRSGGTLMRAGAGADAQSTVMREERKRRAKTRCLVTVGVLLPAMAGIIGVVAYAVSAENYGRTPLGPRSTSEGVKLGSLADSEGSRRRASNSAENRMDTFEVKSASNHVPMKQLPPRTREPDHERESQLNALNPGPALNIGDSLTKPWQEPRQRTTSHQSDNNRIRGKVYFDNEQTDVPLRHGDGSPEEVFHDSRQKHFQQADPSFTQRVGSDPALPDLGSSDHASQTIQAAAPQHSSFLKDSQVPHVPQSSQHWSSSSVLQQQHQTQQQIHSQQAVHPVDSHRLPYQAASPASRTLPIMPPLMQLPTNAEVPQTQHQQQQQRPVLSPSNGARFAASEMKPPATHHNQQGSPLTVSSQMMGAHAKLHQSIRTITAPVVQMPKTSHSSRTPQTVVIDTSQPSTGMADGTSGDAFVEGAIPSGMREQQITVVDNDTKKGYVIHFLVRDNDENSDGTVGGFDPNSPAFHDYIRQIIRQQQEQEDQDVVQTMEMSPTASSNSSSTMAPTAFATMPTATRVPRTTLAPFITTTTKTAVTTEAPTSIAMTSKSTLTNSTVTTKKPIEVSSTNRMQRPLAPKVPQIRPRVQARFSLKATTKGPTESTEYEDDEEDDEGEQEADPSYTDDAVSVASEDQDSGRNSQGQMRANQNVRVNTPRPQRQPPSFKHHRPSKVPTMAATSTMPKNILKDKYMPPPLPPPASTMIKPARPVSNEGHQSTQASPLKVMTSTPSTVKSSTASTARPRPTRPKPIFYSEANRRDTTSSSQNPFKPPSPIDYPQTNRPLKPPTQIFSSTKQRATFANAPFRPPSPPRTTFLGRIGSVPGFEPQLIEAEPQLSKLAGVHVLPDGGLLLPAPQLTPQYPPTVAIPPPPPATQADPNAQTNRLKRTRKVKGGKKSKKPKKDRFGIEIGGSHGDDDDDSGSGITLSLGGGGNDRRHVSPLSIAKHIFLPFLPKPKVNLNGRVVFGVVLENAAKFGHKKLRSNEEPQAVADISLNGHTIHDHTQ</sequence>